<name>A0A921AXL5_9BACT</name>
<dbReference type="PROSITE" id="PS00954">
    <property type="entry name" value="IGP_DEHYDRATASE_1"/>
    <property type="match status" value="1"/>
</dbReference>
<dbReference type="EC" id="4.2.1.19" evidence="5"/>
<dbReference type="Pfam" id="PF00475">
    <property type="entry name" value="IGPD"/>
    <property type="match status" value="1"/>
</dbReference>
<evidence type="ECO:0000256" key="3">
    <source>
        <dbReference type="ARBA" id="ARBA00023102"/>
    </source>
</evidence>
<keyword evidence="4 5" id="KW-0456">Lyase</keyword>
<dbReference type="CDD" id="cd07914">
    <property type="entry name" value="IGPD"/>
    <property type="match status" value="1"/>
</dbReference>
<sequence length="199" mass="21685">MAEYPARASSLARSTGETSVRLELLLEGTGSCTVSTGFGMLDHMLTLTAFWAGFDLRLTCSGDMHVDAHHTTEDVALCLGKALREALGDRKGIARVGWARVPMDEALAEVTLDLSGRPWLEFRGDEMLPPVMAGEEKDVWREFYKAFASSAQCNLHISFQYGKNGHHLLESAAKGLGLALAQAVRRSNDRMPSTKGSLD</sequence>
<evidence type="ECO:0000313" key="6">
    <source>
        <dbReference type="EMBL" id="HJD98217.1"/>
    </source>
</evidence>
<dbReference type="GO" id="GO:0004424">
    <property type="term" value="F:imidazoleglycerol-phosphate dehydratase activity"/>
    <property type="evidence" value="ECO:0007669"/>
    <property type="project" value="UniProtKB-UniRule"/>
</dbReference>
<dbReference type="Proteomes" id="UP000698963">
    <property type="component" value="Unassembled WGS sequence"/>
</dbReference>
<dbReference type="GO" id="GO:0005737">
    <property type="term" value="C:cytoplasm"/>
    <property type="evidence" value="ECO:0007669"/>
    <property type="project" value="UniProtKB-SubCell"/>
</dbReference>
<dbReference type="AlphaFoldDB" id="A0A921AXL5"/>
<dbReference type="InterPro" id="IPR020565">
    <property type="entry name" value="ImidazoleglycerP_deHydtase_CS"/>
</dbReference>
<keyword evidence="2 5" id="KW-0028">Amino-acid biosynthesis</keyword>
<comment type="catalytic activity">
    <reaction evidence="5">
        <text>D-erythro-1-(imidazol-4-yl)glycerol 3-phosphate = 3-(imidazol-4-yl)-2-oxopropyl phosphate + H2O</text>
        <dbReference type="Rhea" id="RHEA:11040"/>
        <dbReference type="ChEBI" id="CHEBI:15377"/>
        <dbReference type="ChEBI" id="CHEBI:57766"/>
        <dbReference type="ChEBI" id="CHEBI:58278"/>
        <dbReference type="EC" id="4.2.1.19"/>
    </reaction>
</comment>
<dbReference type="HAMAP" id="MF_00076">
    <property type="entry name" value="HisB"/>
    <property type="match status" value="1"/>
</dbReference>
<dbReference type="InterPro" id="IPR020568">
    <property type="entry name" value="Ribosomal_Su5_D2-typ_SF"/>
</dbReference>
<accession>A0A921AXL5</accession>
<keyword evidence="5" id="KW-0963">Cytoplasm</keyword>
<reference evidence="6" key="2">
    <citation type="submission" date="2021-09" db="EMBL/GenBank/DDBJ databases">
        <authorList>
            <person name="Gilroy R."/>
        </authorList>
    </citation>
    <scope>NUCLEOTIDE SEQUENCE</scope>
    <source>
        <strain evidence="6">ChiGjej2B2-19336</strain>
    </source>
</reference>
<evidence type="ECO:0000256" key="2">
    <source>
        <dbReference type="ARBA" id="ARBA00022605"/>
    </source>
</evidence>
<dbReference type="GO" id="GO:0000105">
    <property type="term" value="P:L-histidine biosynthetic process"/>
    <property type="evidence" value="ECO:0007669"/>
    <property type="project" value="UniProtKB-UniRule"/>
</dbReference>
<keyword evidence="3 5" id="KW-0368">Histidine biosynthesis</keyword>
<evidence type="ECO:0000256" key="5">
    <source>
        <dbReference type="HAMAP-Rule" id="MF_00076"/>
    </source>
</evidence>
<dbReference type="InterPro" id="IPR038494">
    <property type="entry name" value="IGPD_sf"/>
</dbReference>
<dbReference type="RefSeq" id="WP_304123839.1">
    <property type="nucleotide sequence ID" value="NZ_DYZA01000233.1"/>
</dbReference>
<evidence type="ECO:0000256" key="4">
    <source>
        <dbReference type="ARBA" id="ARBA00023239"/>
    </source>
</evidence>
<reference evidence="6" key="1">
    <citation type="journal article" date="2021" name="PeerJ">
        <title>Extensive microbial diversity within the chicken gut microbiome revealed by metagenomics and culture.</title>
        <authorList>
            <person name="Gilroy R."/>
            <person name="Ravi A."/>
            <person name="Getino M."/>
            <person name="Pursley I."/>
            <person name="Horton D.L."/>
            <person name="Alikhan N.F."/>
            <person name="Baker D."/>
            <person name="Gharbi K."/>
            <person name="Hall N."/>
            <person name="Watson M."/>
            <person name="Adriaenssens E.M."/>
            <person name="Foster-Nyarko E."/>
            <person name="Jarju S."/>
            <person name="Secka A."/>
            <person name="Antonio M."/>
            <person name="Oren A."/>
            <person name="Chaudhuri R.R."/>
            <person name="La Ragione R."/>
            <person name="Hildebrand F."/>
            <person name="Pallen M.J."/>
        </authorList>
    </citation>
    <scope>NUCLEOTIDE SEQUENCE</scope>
    <source>
        <strain evidence="6">ChiGjej2B2-19336</strain>
    </source>
</reference>
<evidence type="ECO:0000313" key="7">
    <source>
        <dbReference type="Proteomes" id="UP000698963"/>
    </source>
</evidence>
<comment type="similarity">
    <text evidence="5">Belongs to the imidazoleglycerol-phosphate dehydratase family.</text>
</comment>
<dbReference type="PANTHER" id="PTHR23133">
    <property type="entry name" value="IMIDAZOLEGLYCEROL-PHOSPHATE DEHYDRATASE HIS7"/>
    <property type="match status" value="1"/>
</dbReference>
<evidence type="ECO:0000256" key="1">
    <source>
        <dbReference type="ARBA" id="ARBA00005047"/>
    </source>
</evidence>
<dbReference type="SUPFAM" id="SSF54211">
    <property type="entry name" value="Ribosomal protein S5 domain 2-like"/>
    <property type="match status" value="2"/>
</dbReference>
<organism evidence="6 7">
    <name type="scientific">Mailhella massiliensis</name>
    <dbReference type="NCBI Taxonomy" id="1903261"/>
    <lineage>
        <taxon>Bacteria</taxon>
        <taxon>Pseudomonadati</taxon>
        <taxon>Thermodesulfobacteriota</taxon>
        <taxon>Desulfovibrionia</taxon>
        <taxon>Desulfovibrionales</taxon>
        <taxon>Desulfovibrionaceae</taxon>
        <taxon>Mailhella</taxon>
    </lineage>
</organism>
<comment type="pathway">
    <text evidence="1 5">Amino-acid biosynthesis; L-histidine biosynthesis; L-histidine from 5-phospho-alpha-D-ribose 1-diphosphate: step 6/9.</text>
</comment>
<dbReference type="PANTHER" id="PTHR23133:SF2">
    <property type="entry name" value="IMIDAZOLEGLYCEROL-PHOSPHATE DEHYDRATASE"/>
    <property type="match status" value="1"/>
</dbReference>
<proteinExistence type="inferred from homology"/>
<dbReference type="FunFam" id="3.30.230.40:FF:000003">
    <property type="entry name" value="Imidazoleglycerol-phosphate dehydratase HisB"/>
    <property type="match status" value="1"/>
</dbReference>
<dbReference type="Gene3D" id="3.30.230.40">
    <property type="entry name" value="Imidazole glycerol phosphate dehydratase, domain 1"/>
    <property type="match status" value="2"/>
</dbReference>
<dbReference type="InterPro" id="IPR000807">
    <property type="entry name" value="ImidazoleglycerolP_deHydtase"/>
</dbReference>
<protein>
    <recommendedName>
        <fullName evidence="5">Imidazoleglycerol-phosphate dehydratase</fullName>
        <shortName evidence="5">IGPD</shortName>
        <ecNumber evidence="5">4.2.1.19</ecNumber>
    </recommendedName>
</protein>
<gene>
    <name evidence="5" type="primary">hisB</name>
    <name evidence="6" type="ORF">K8W16_11295</name>
</gene>
<dbReference type="EMBL" id="DYZA01000233">
    <property type="protein sequence ID" value="HJD98217.1"/>
    <property type="molecule type" value="Genomic_DNA"/>
</dbReference>
<comment type="caution">
    <text evidence="6">The sequence shown here is derived from an EMBL/GenBank/DDBJ whole genome shotgun (WGS) entry which is preliminary data.</text>
</comment>
<comment type="subcellular location">
    <subcellularLocation>
        <location evidence="5">Cytoplasm</location>
    </subcellularLocation>
</comment>